<name>A0AAN6WZR5_9PEZI</name>
<protein>
    <submittedName>
        <fullName evidence="1">Uncharacterized protein</fullName>
    </submittedName>
</protein>
<dbReference type="AlphaFoldDB" id="A0AAN6WZR5"/>
<organism evidence="1 2">
    <name type="scientific">Podospora australis</name>
    <dbReference type="NCBI Taxonomy" id="1536484"/>
    <lineage>
        <taxon>Eukaryota</taxon>
        <taxon>Fungi</taxon>
        <taxon>Dikarya</taxon>
        <taxon>Ascomycota</taxon>
        <taxon>Pezizomycotina</taxon>
        <taxon>Sordariomycetes</taxon>
        <taxon>Sordariomycetidae</taxon>
        <taxon>Sordariales</taxon>
        <taxon>Podosporaceae</taxon>
        <taxon>Podospora</taxon>
    </lineage>
</organism>
<dbReference type="EMBL" id="MU864359">
    <property type="protein sequence ID" value="KAK4191403.1"/>
    <property type="molecule type" value="Genomic_DNA"/>
</dbReference>
<comment type="caution">
    <text evidence="1">The sequence shown here is derived from an EMBL/GenBank/DDBJ whole genome shotgun (WGS) entry which is preliminary data.</text>
</comment>
<reference evidence="1" key="1">
    <citation type="journal article" date="2023" name="Mol. Phylogenet. Evol.">
        <title>Genome-scale phylogeny and comparative genomics of the fungal order Sordariales.</title>
        <authorList>
            <person name="Hensen N."/>
            <person name="Bonometti L."/>
            <person name="Westerberg I."/>
            <person name="Brannstrom I.O."/>
            <person name="Guillou S."/>
            <person name="Cros-Aarteil S."/>
            <person name="Calhoun S."/>
            <person name="Haridas S."/>
            <person name="Kuo A."/>
            <person name="Mondo S."/>
            <person name="Pangilinan J."/>
            <person name="Riley R."/>
            <person name="LaButti K."/>
            <person name="Andreopoulos B."/>
            <person name="Lipzen A."/>
            <person name="Chen C."/>
            <person name="Yan M."/>
            <person name="Daum C."/>
            <person name="Ng V."/>
            <person name="Clum A."/>
            <person name="Steindorff A."/>
            <person name="Ohm R.A."/>
            <person name="Martin F."/>
            <person name="Silar P."/>
            <person name="Natvig D.O."/>
            <person name="Lalanne C."/>
            <person name="Gautier V."/>
            <person name="Ament-Velasquez S.L."/>
            <person name="Kruys A."/>
            <person name="Hutchinson M.I."/>
            <person name="Powell A.J."/>
            <person name="Barry K."/>
            <person name="Miller A.N."/>
            <person name="Grigoriev I.V."/>
            <person name="Debuchy R."/>
            <person name="Gladieux P."/>
            <person name="Hiltunen Thoren M."/>
            <person name="Johannesson H."/>
        </authorList>
    </citation>
    <scope>NUCLEOTIDE SEQUENCE</scope>
    <source>
        <strain evidence="1">PSN309</strain>
    </source>
</reference>
<evidence type="ECO:0000313" key="2">
    <source>
        <dbReference type="Proteomes" id="UP001302126"/>
    </source>
</evidence>
<evidence type="ECO:0000313" key="1">
    <source>
        <dbReference type="EMBL" id="KAK4191403.1"/>
    </source>
</evidence>
<keyword evidence="2" id="KW-1185">Reference proteome</keyword>
<accession>A0AAN6WZR5</accession>
<gene>
    <name evidence="1" type="ORF">QBC35DRAFT_12176</name>
</gene>
<sequence>MISVRFPVQGGSTHIACERYIHSSAGDKGTRTPLSYFVKVEVTLGLRYVPLYPTSSKKVRTGATLATSQNGAKPVSEEVPIRPSGWRRWTTWVSEWAKTPRKAWCVLAECCCISSVCVDLCGAWYYLWQRCLPREEGEDGRYPTQEELPTSETCPKAYEQAGGNETETLDKTRREIMAVGILADKTRPDHHYHQIHHAV</sequence>
<reference evidence="1" key="2">
    <citation type="submission" date="2023-05" db="EMBL/GenBank/DDBJ databases">
        <authorList>
            <consortium name="Lawrence Berkeley National Laboratory"/>
            <person name="Steindorff A."/>
            <person name="Hensen N."/>
            <person name="Bonometti L."/>
            <person name="Westerberg I."/>
            <person name="Brannstrom I.O."/>
            <person name="Guillou S."/>
            <person name="Cros-Aarteil S."/>
            <person name="Calhoun S."/>
            <person name="Haridas S."/>
            <person name="Kuo A."/>
            <person name="Mondo S."/>
            <person name="Pangilinan J."/>
            <person name="Riley R."/>
            <person name="Labutti K."/>
            <person name="Andreopoulos B."/>
            <person name="Lipzen A."/>
            <person name="Chen C."/>
            <person name="Yanf M."/>
            <person name="Daum C."/>
            <person name="Ng V."/>
            <person name="Clum A."/>
            <person name="Ohm R."/>
            <person name="Martin F."/>
            <person name="Silar P."/>
            <person name="Natvig D."/>
            <person name="Lalanne C."/>
            <person name="Gautier V."/>
            <person name="Ament-Velasquez S.L."/>
            <person name="Kruys A."/>
            <person name="Hutchinson M.I."/>
            <person name="Powell A.J."/>
            <person name="Barry K."/>
            <person name="Miller A.N."/>
            <person name="Grigoriev I.V."/>
            <person name="Debuchy R."/>
            <person name="Gladieux P."/>
            <person name="Thoren M.H."/>
            <person name="Johannesson H."/>
        </authorList>
    </citation>
    <scope>NUCLEOTIDE SEQUENCE</scope>
    <source>
        <strain evidence="1">PSN309</strain>
    </source>
</reference>
<dbReference type="Proteomes" id="UP001302126">
    <property type="component" value="Unassembled WGS sequence"/>
</dbReference>
<proteinExistence type="predicted"/>